<name>M2T0T8_COCSN</name>
<evidence type="ECO:0000313" key="3">
    <source>
        <dbReference type="Proteomes" id="UP000016934"/>
    </source>
</evidence>
<keyword evidence="1" id="KW-0732">Signal</keyword>
<evidence type="ECO:0000256" key="1">
    <source>
        <dbReference type="SAM" id="SignalP"/>
    </source>
</evidence>
<evidence type="ECO:0000313" key="2">
    <source>
        <dbReference type="EMBL" id="EMD62831.1"/>
    </source>
</evidence>
<dbReference type="GeneID" id="19133346"/>
<dbReference type="KEGG" id="bsc:COCSADRAFT_182164"/>
<feature type="signal peptide" evidence="1">
    <location>
        <begin position="1"/>
        <end position="20"/>
    </location>
</feature>
<dbReference type="OMA" id="CEPNIGE"/>
<reference evidence="2 3" key="1">
    <citation type="journal article" date="2012" name="PLoS Pathog.">
        <title>Diverse lifestyles and strategies of plant pathogenesis encoded in the genomes of eighteen Dothideomycetes fungi.</title>
        <authorList>
            <person name="Ohm R.A."/>
            <person name="Feau N."/>
            <person name="Henrissat B."/>
            <person name="Schoch C.L."/>
            <person name="Horwitz B.A."/>
            <person name="Barry K.W."/>
            <person name="Condon B.J."/>
            <person name="Copeland A.C."/>
            <person name="Dhillon B."/>
            <person name="Glaser F."/>
            <person name="Hesse C.N."/>
            <person name="Kosti I."/>
            <person name="LaButti K."/>
            <person name="Lindquist E.A."/>
            <person name="Lucas S."/>
            <person name="Salamov A.A."/>
            <person name="Bradshaw R.E."/>
            <person name="Ciuffetti L."/>
            <person name="Hamelin R.C."/>
            <person name="Kema G.H.J."/>
            <person name="Lawrence C."/>
            <person name="Scott J.A."/>
            <person name="Spatafora J.W."/>
            <person name="Turgeon B.G."/>
            <person name="de Wit P.J.G.M."/>
            <person name="Zhong S."/>
            <person name="Goodwin S.B."/>
            <person name="Grigoriev I.V."/>
        </authorList>
    </citation>
    <scope>NUCLEOTIDE SEQUENCE [LARGE SCALE GENOMIC DNA]</scope>
    <source>
        <strain evidence="3">ND90Pr / ATCC 201652</strain>
    </source>
</reference>
<dbReference type="EMBL" id="KB445645">
    <property type="protein sequence ID" value="EMD62831.1"/>
    <property type="molecule type" value="Genomic_DNA"/>
</dbReference>
<dbReference type="Proteomes" id="UP000016934">
    <property type="component" value="Unassembled WGS sequence"/>
</dbReference>
<dbReference type="HOGENOM" id="CLU_2346537_0_0_1"/>
<protein>
    <submittedName>
        <fullName evidence="2">Uncharacterized protein</fullName>
    </submittedName>
</protein>
<accession>M2T0T8</accession>
<sequence length="97" mass="10628">MIIDLNKILLLLAAAGTIHAGIIRANEDVDKRAPTSVRVWPRQPQESQISSSFAPFLCNPDLQICGNGNDSKTYKCRMRCTAWNGCIPQSDGTAYCS</sequence>
<proteinExistence type="predicted"/>
<dbReference type="AlphaFoldDB" id="M2T0T8"/>
<dbReference type="OrthoDB" id="10520084at2759"/>
<feature type="chain" id="PRO_5004025545" evidence="1">
    <location>
        <begin position="21"/>
        <end position="97"/>
    </location>
</feature>
<gene>
    <name evidence="2" type="ORF">COCSADRAFT_182164</name>
</gene>
<organism evidence="2 3">
    <name type="scientific">Cochliobolus sativus (strain ND90Pr / ATCC 201652)</name>
    <name type="common">Common root rot and spot blotch fungus</name>
    <name type="synonym">Bipolaris sorokiniana</name>
    <dbReference type="NCBI Taxonomy" id="665912"/>
    <lineage>
        <taxon>Eukaryota</taxon>
        <taxon>Fungi</taxon>
        <taxon>Dikarya</taxon>
        <taxon>Ascomycota</taxon>
        <taxon>Pezizomycotina</taxon>
        <taxon>Dothideomycetes</taxon>
        <taxon>Pleosporomycetidae</taxon>
        <taxon>Pleosporales</taxon>
        <taxon>Pleosporineae</taxon>
        <taxon>Pleosporaceae</taxon>
        <taxon>Bipolaris</taxon>
    </lineage>
</organism>
<keyword evidence="3" id="KW-1185">Reference proteome</keyword>
<reference evidence="3" key="2">
    <citation type="journal article" date="2013" name="PLoS Genet.">
        <title>Comparative genome structure, secondary metabolite, and effector coding capacity across Cochliobolus pathogens.</title>
        <authorList>
            <person name="Condon B.J."/>
            <person name="Leng Y."/>
            <person name="Wu D."/>
            <person name="Bushley K.E."/>
            <person name="Ohm R.A."/>
            <person name="Otillar R."/>
            <person name="Martin J."/>
            <person name="Schackwitz W."/>
            <person name="Grimwood J."/>
            <person name="MohdZainudin N."/>
            <person name="Xue C."/>
            <person name="Wang R."/>
            <person name="Manning V.A."/>
            <person name="Dhillon B."/>
            <person name="Tu Z.J."/>
            <person name="Steffenson B.J."/>
            <person name="Salamov A."/>
            <person name="Sun H."/>
            <person name="Lowry S."/>
            <person name="LaButti K."/>
            <person name="Han J."/>
            <person name="Copeland A."/>
            <person name="Lindquist E."/>
            <person name="Barry K."/>
            <person name="Schmutz J."/>
            <person name="Baker S.E."/>
            <person name="Ciuffetti L.M."/>
            <person name="Grigoriev I.V."/>
            <person name="Zhong S."/>
            <person name="Turgeon B.G."/>
        </authorList>
    </citation>
    <scope>NUCLEOTIDE SEQUENCE [LARGE SCALE GENOMIC DNA]</scope>
    <source>
        <strain evidence="3">ND90Pr / ATCC 201652</strain>
    </source>
</reference>
<dbReference type="RefSeq" id="XP_007701161.1">
    <property type="nucleotide sequence ID" value="XM_007702971.1"/>
</dbReference>